<name>A0AC34Q4M6_9BILA</name>
<evidence type="ECO:0000313" key="2">
    <source>
        <dbReference type="WBParaSite" id="JU765_v2.g12953.t1"/>
    </source>
</evidence>
<sequence>MFGNSLYHELIFKTELPDDFKVSDEFTKTMDAYYDKFMEDSKQELYPLLMPDDLKMEFESRIPQIRKLFCDAFSEATERDDFVKILLKSYLEWANGETKLLEIMLCVSALAHHICKRWKFIKKDIRPKRIANASDEQIVKRVRTDATMEGKNESNGVAASTVDKVRNLPDDVVILDIPTPTLPAKKNQLPMSANKLNTTVSATPTNGAIPKQPPKDPRRKLHIIPPIDLGSRHSDIISSPPVFPRTSILSSPAIRSVAYSSSNDYLVPQKANSPIVPEKSNNVVNSNAQQSSFTNGTSANVEDEDSDDEQNQDSRRSVRFVTEPIIHEVVPHITEDLVDSGHVPTPKDNPTKNYEEISFEHVPGFERKVDIGKISGASDGLVPYSPNVIPLPKYCDLKDWHKYNDGLIPSTVENFIEILQLFHCSQPKTNQGRLTRLFIHDTLLRPTNISYRFSQHINIGFPTSYDVFFDALEMMRKRKENAYVMDRIYISIGCDLVMRAFNDKDCLNDVIPFFNNFFYELEKDFGPDSLPRTRSHGAVGTVAPKYPVIYIINVPFWTVNNPRIKTYNKRFKMLNDYLEKLVNTKALGCAALGLVIQLVDWHKLSLERVAFDGYEEPVEQKDASTVLDIRYAVLNHYLIQEGEMVQKKI</sequence>
<organism evidence="1 2">
    <name type="scientific">Panagrolaimus sp. JU765</name>
    <dbReference type="NCBI Taxonomy" id="591449"/>
    <lineage>
        <taxon>Eukaryota</taxon>
        <taxon>Metazoa</taxon>
        <taxon>Ecdysozoa</taxon>
        <taxon>Nematoda</taxon>
        <taxon>Chromadorea</taxon>
        <taxon>Rhabditida</taxon>
        <taxon>Tylenchina</taxon>
        <taxon>Panagrolaimomorpha</taxon>
        <taxon>Panagrolaimoidea</taxon>
        <taxon>Panagrolaimidae</taxon>
        <taxon>Panagrolaimus</taxon>
    </lineage>
</organism>
<evidence type="ECO:0000313" key="1">
    <source>
        <dbReference type="Proteomes" id="UP000887576"/>
    </source>
</evidence>
<accession>A0AC34Q4M6</accession>
<dbReference type="Proteomes" id="UP000887576">
    <property type="component" value="Unplaced"/>
</dbReference>
<protein>
    <submittedName>
        <fullName evidence="2">Uncharacterized protein</fullName>
    </submittedName>
</protein>
<dbReference type="WBParaSite" id="JU765_v2.g12953.t1">
    <property type="protein sequence ID" value="JU765_v2.g12953.t1"/>
    <property type="gene ID" value="JU765_v2.g12953"/>
</dbReference>
<reference evidence="2" key="1">
    <citation type="submission" date="2022-11" db="UniProtKB">
        <authorList>
            <consortium name="WormBaseParasite"/>
        </authorList>
    </citation>
    <scope>IDENTIFICATION</scope>
</reference>
<proteinExistence type="predicted"/>